<dbReference type="AlphaFoldDB" id="G4RD11"/>
<name>G4RD11_PELHB</name>
<dbReference type="HOGENOM" id="CLU_3120904_0_0_5"/>
<evidence type="ECO:0000313" key="2">
    <source>
        <dbReference type="Proteomes" id="UP000008850"/>
    </source>
</evidence>
<dbReference type="KEGG" id="phl:KKY_2788"/>
<dbReference type="EMBL" id="CP003075">
    <property type="protein sequence ID" value="AEQ52794.1"/>
    <property type="molecule type" value="Genomic_DNA"/>
</dbReference>
<reference evidence="1 2" key="1">
    <citation type="journal article" date="2012" name="J. Bacteriol.">
        <title>Complete genome sequence of Pelagibacterium halotolerans B2T.</title>
        <authorList>
            <person name="Huo Y.Y."/>
            <person name="Cheng H."/>
            <person name="Han X.F."/>
            <person name="Jiang X.W."/>
            <person name="Sun C."/>
            <person name="Zhang X.Q."/>
            <person name="Zhu X.F."/>
            <person name="Liu Y.F."/>
            <person name="Li P.F."/>
            <person name="Ni P.X."/>
            <person name="Wu M."/>
        </authorList>
    </citation>
    <scope>NUCLEOTIDE SEQUENCE [LARGE SCALE GENOMIC DNA]</scope>
    <source>
        <strain evidence="2">DSM 22347 / JCM 15775 / CGMCC 1.7692 / B2</strain>
    </source>
</reference>
<dbReference type="STRING" id="1082931.KKY_2788"/>
<dbReference type="Proteomes" id="UP000008850">
    <property type="component" value="Chromosome"/>
</dbReference>
<gene>
    <name evidence="1" type="ordered locus">KKY_2788</name>
</gene>
<organism evidence="1 2">
    <name type="scientific">Pelagibacterium halotolerans (strain DSM 22347 / JCM 15775 / CGMCC 1.7692 / B2)</name>
    <dbReference type="NCBI Taxonomy" id="1082931"/>
    <lineage>
        <taxon>Bacteria</taxon>
        <taxon>Pseudomonadati</taxon>
        <taxon>Pseudomonadota</taxon>
        <taxon>Alphaproteobacteria</taxon>
        <taxon>Hyphomicrobiales</taxon>
        <taxon>Devosiaceae</taxon>
        <taxon>Pelagibacterium</taxon>
    </lineage>
</organism>
<keyword evidence="2" id="KW-1185">Reference proteome</keyword>
<proteinExistence type="predicted"/>
<accession>G4RD11</accession>
<sequence length="50" mass="5237">MVPLTFGVVCINDAAGRFVADWHGDLVVVSALREARAPKGCLILASARVA</sequence>
<evidence type="ECO:0000313" key="1">
    <source>
        <dbReference type="EMBL" id="AEQ52794.1"/>
    </source>
</evidence>
<protein>
    <submittedName>
        <fullName evidence="1">Uncharacterized protein</fullName>
    </submittedName>
</protein>